<organism evidence="3">
    <name type="scientific">Megaviridae environmental sample</name>
    <dbReference type="NCBI Taxonomy" id="1737588"/>
    <lineage>
        <taxon>Viruses</taxon>
        <taxon>Varidnaviria</taxon>
        <taxon>Bamfordvirae</taxon>
        <taxon>Nucleocytoviricota</taxon>
        <taxon>Megaviricetes</taxon>
        <taxon>Imitervirales</taxon>
        <taxon>Mimiviridae</taxon>
        <taxon>environmental samples</taxon>
    </lineage>
</organism>
<dbReference type="EMBL" id="MN448274">
    <property type="protein sequence ID" value="QFG73955.1"/>
    <property type="molecule type" value="Genomic_DNA"/>
</dbReference>
<evidence type="ECO:0000256" key="2">
    <source>
        <dbReference type="SAM" id="Phobius"/>
    </source>
</evidence>
<accession>A0A5J6VID2</accession>
<feature type="compositionally biased region" description="Basic residues" evidence="1">
    <location>
        <begin position="222"/>
        <end position="233"/>
    </location>
</feature>
<feature type="transmembrane region" description="Helical" evidence="2">
    <location>
        <begin position="57"/>
        <end position="76"/>
    </location>
</feature>
<keyword evidence="2" id="KW-0812">Transmembrane</keyword>
<name>A0A5J6VID2_9VIRU</name>
<reference evidence="3" key="1">
    <citation type="journal article" date="2019" name="Philos. Trans. R. Soc. Lond., B, Biol. Sci.">
        <title>Targeted metagenomic recovery of four divergent viruses reveals shared and distinctive characteristics of giant viruses of marine eukaryotes.</title>
        <authorList>
            <person name="Needham D.M."/>
            <person name="Poirier C."/>
            <person name="Hehenberger E."/>
            <person name="Jimenez V."/>
            <person name="Swalwell J.E."/>
            <person name="Santoro A.E."/>
            <person name="Worden A.Z."/>
        </authorList>
    </citation>
    <scope>NUCLEOTIDE SEQUENCE</scope>
    <source>
        <strain evidence="3">OPacV-662</strain>
    </source>
</reference>
<evidence type="ECO:0000256" key="1">
    <source>
        <dbReference type="SAM" id="MobiDB-lite"/>
    </source>
</evidence>
<protein>
    <submittedName>
        <fullName evidence="3">Uncharacterized protein</fullName>
    </submittedName>
</protein>
<keyword evidence="2" id="KW-0472">Membrane</keyword>
<feature type="region of interest" description="Disordered" evidence="1">
    <location>
        <begin position="212"/>
        <end position="233"/>
    </location>
</feature>
<proteinExistence type="predicted"/>
<keyword evidence="2" id="KW-1133">Transmembrane helix</keyword>
<feature type="transmembrane region" description="Helical" evidence="2">
    <location>
        <begin position="15"/>
        <end position="37"/>
    </location>
</feature>
<sequence>MEITRDIGRFIKACFVLYIQTKFSFRFNILLLAIYGLKYKCKSIEKYYRRNRKKDSLWVFAAMCVIAITEVINGIIDAASEVSEMLDSAIKTTPILSNIYRWTRKQCAKFDSSYIQKRDNVIKSWSSWAMNATVGALFNPDDDMDVSNMQDMDFMFNDMKQFNDQAITTISESESLENKDIIFKLLGKNKTTNIISMDAGDLSNDMLNTSSINTPSTIKQPISRKARLRMAKG</sequence>
<evidence type="ECO:0000313" key="3">
    <source>
        <dbReference type="EMBL" id="QFG73955.1"/>
    </source>
</evidence>